<reference evidence="3 4" key="2">
    <citation type="journal article" date="2024" name="BMC Genomics">
        <title>De novo assembly and annotation of Popillia japonica's genome with initial clues to its potential as an invasive pest.</title>
        <authorList>
            <person name="Cucini C."/>
            <person name="Boschi S."/>
            <person name="Funari R."/>
            <person name="Cardaioli E."/>
            <person name="Iannotti N."/>
            <person name="Marturano G."/>
            <person name="Paoli F."/>
            <person name="Bruttini M."/>
            <person name="Carapelli A."/>
            <person name="Frati F."/>
            <person name="Nardi F."/>
        </authorList>
    </citation>
    <scope>NUCLEOTIDE SEQUENCE [LARGE SCALE GENOMIC DNA]</scope>
    <source>
        <strain evidence="3">DMR45628</strain>
    </source>
</reference>
<keyword evidence="3" id="KW-0418">Kinase</keyword>
<dbReference type="PANTHER" id="PTHR11012">
    <property type="entry name" value="PROTEIN KINASE-LIKE DOMAIN-CONTAINING"/>
    <property type="match status" value="1"/>
</dbReference>
<dbReference type="EMBL" id="JASPKY010000269">
    <property type="protein sequence ID" value="KAK9712056.1"/>
    <property type="molecule type" value="Genomic_DNA"/>
</dbReference>
<evidence type="ECO:0000313" key="3">
    <source>
        <dbReference type="EMBL" id="KAK9712056.1"/>
    </source>
</evidence>
<keyword evidence="3" id="KW-0808">Transferase</keyword>
<feature type="transmembrane region" description="Helical" evidence="1">
    <location>
        <begin position="221"/>
        <end position="244"/>
    </location>
</feature>
<keyword evidence="1" id="KW-1133">Transmembrane helix</keyword>
<name>A0AAW1K2Q0_POPJA</name>
<proteinExistence type="predicted"/>
<keyword evidence="1" id="KW-0812">Transmembrane</keyword>
<organism evidence="3 4">
    <name type="scientific">Popillia japonica</name>
    <name type="common">Japanese beetle</name>
    <dbReference type="NCBI Taxonomy" id="7064"/>
    <lineage>
        <taxon>Eukaryota</taxon>
        <taxon>Metazoa</taxon>
        <taxon>Ecdysozoa</taxon>
        <taxon>Arthropoda</taxon>
        <taxon>Hexapoda</taxon>
        <taxon>Insecta</taxon>
        <taxon>Pterygota</taxon>
        <taxon>Neoptera</taxon>
        <taxon>Endopterygota</taxon>
        <taxon>Coleoptera</taxon>
        <taxon>Polyphaga</taxon>
        <taxon>Scarabaeiformia</taxon>
        <taxon>Scarabaeidae</taxon>
        <taxon>Rutelinae</taxon>
        <taxon>Popillia</taxon>
    </lineage>
</organism>
<dbReference type="Proteomes" id="UP001458880">
    <property type="component" value="Unassembled WGS sequence"/>
</dbReference>
<evidence type="ECO:0000259" key="2">
    <source>
        <dbReference type="SMART" id="SM00587"/>
    </source>
</evidence>
<dbReference type="InterPro" id="IPR011009">
    <property type="entry name" value="Kinase-like_dom_sf"/>
</dbReference>
<dbReference type="SUPFAM" id="SSF56112">
    <property type="entry name" value="Protein kinase-like (PK-like)"/>
    <property type="match status" value="1"/>
</dbReference>
<gene>
    <name evidence="3" type="ORF">QE152_g25102</name>
</gene>
<reference evidence="3" key="1">
    <citation type="submission" date="2023-05" db="EMBL/GenBank/DDBJ databases">
        <authorList>
            <person name="Nardi F."/>
            <person name="Carapelli A."/>
            <person name="Cucini C."/>
        </authorList>
    </citation>
    <scope>NUCLEOTIDE SEQUENCE</scope>
    <source>
        <strain evidence="3">DMR45628</strain>
        <tissue evidence="3">Testes</tissue>
    </source>
</reference>
<protein>
    <submittedName>
        <fullName evidence="3">Ecdysteroid kinase-like family</fullName>
    </submittedName>
</protein>
<sequence>MTVDLPLCPEDVNQVLQEIIAREKFQNPTVVFSQGSKIGQGFLGVDTAVEITEGNRKLELFVKTAPKHEKFRELMHIRLAYCNEFRFYNTIYAEMDKFHQEKTGRPMNIAAKYCGGSDEEMKEIIVMENVKVEGFSAKNLREPLDKDHIVIMMKTYAKLHGTSFAFKDQRKEVFEDVTKDIFKFLYTITKCNFEMFNLQSHLKNLEKFLGSSKLYRVLKTAIPLTVLSFMVIAMEIILCCAVIHGDCNGNNFMFRNKDGDLDLRLIDFQASSLYNVQLNIVETMDNPMSEEEQERFLNDYWDREEFARRMGILFQHLIDNDFI</sequence>
<evidence type="ECO:0000256" key="1">
    <source>
        <dbReference type="SAM" id="Phobius"/>
    </source>
</evidence>
<evidence type="ECO:0000313" key="4">
    <source>
        <dbReference type="Proteomes" id="UP001458880"/>
    </source>
</evidence>
<keyword evidence="4" id="KW-1185">Reference proteome</keyword>
<comment type="caution">
    <text evidence="3">The sequence shown here is derived from an EMBL/GenBank/DDBJ whole genome shotgun (WGS) entry which is preliminary data.</text>
</comment>
<dbReference type="InterPro" id="IPR015897">
    <property type="entry name" value="CHK_kinase-like"/>
</dbReference>
<dbReference type="PANTHER" id="PTHR11012:SF30">
    <property type="entry name" value="PROTEIN KINASE-LIKE DOMAIN-CONTAINING"/>
    <property type="match status" value="1"/>
</dbReference>
<dbReference type="SMART" id="SM00587">
    <property type="entry name" value="CHK"/>
    <property type="match status" value="1"/>
</dbReference>
<dbReference type="InterPro" id="IPR004119">
    <property type="entry name" value="EcKL"/>
</dbReference>
<feature type="domain" description="CHK kinase-like" evidence="2">
    <location>
        <begin position="125"/>
        <end position="309"/>
    </location>
</feature>
<dbReference type="AlphaFoldDB" id="A0AAW1K2Q0"/>
<dbReference type="Pfam" id="PF02958">
    <property type="entry name" value="EcKL"/>
    <property type="match status" value="1"/>
</dbReference>
<dbReference type="EMBL" id="JASPKY010000269">
    <property type="protein sequence ID" value="KAK9712057.1"/>
    <property type="molecule type" value="Genomic_DNA"/>
</dbReference>
<keyword evidence="1" id="KW-0472">Membrane</keyword>
<accession>A0AAW1K2Q0</accession>
<dbReference type="GO" id="GO:0016301">
    <property type="term" value="F:kinase activity"/>
    <property type="evidence" value="ECO:0007669"/>
    <property type="project" value="UniProtKB-KW"/>
</dbReference>